<keyword evidence="7" id="KW-0808">Transferase</keyword>
<dbReference type="RefSeq" id="WP_188681755.1">
    <property type="nucleotide sequence ID" value="NZ_BMNY01000003.1"/>
</dbReference>
<evidence type="ECO:0000313" key="7">
    <source>
        <dbReference type="EMBL" id="GGM78908.1"/>
    </source>
</evidence>
<feature type="domain" description="Diphosphomevalonate decarboxylase-like N-terminal" evidence="6">
    <location>
        <begin position="38"/>
        <end position="180"/>
    </location>
</feature>
<dbReference type="Pfam" id="PF22700">
    <property type="entry name" value="MVD-like_N"/>
    <property type="match status" value="1"/>
</dbReference>
<dbReference type="EMBL" id="BMNY01000003">
    <property type="protein sequence ID" value="GGM78908.1"/>
    <property type="molecule type" value="Genomic_DNA"/>
</dbReference>
<comment type="caution">
    <text evidence="7">The sequence shown here is derived from an EMBL/GenBank/DDBJ whole genome shotgun (WGS) entry which is preliminary data.</text>
</comment>
<dbReference type="SUPFAM" id="SSF54211">
    <property type="entry name" value="Ribosomal protein S5 domain 2-like"/>
    <property type="match status" value="1"/>
</dbReference>
<dbReference type="InterPro" id="IPR014721">
    <property type="entry name" value="Ribsml_uS5_D2-typ_fold_subgr"/>
</dbReference>
<evidence type="ECO:0000256" key="5">
    <source>
        <dbReference type="ARBA" id="ARBA00023239"/>
    </source>
</evidence>
<dbReference type="GO" id="GO:0016831">
    <property type="term" value="F:carboxy-lyase activity"/>
    <property type="evidence" value="ECO:0007669"/>
    <property type="project" value="InterPro"/>
</dbReference>
<dbReference type="Gene3D" id="3.30.230.10">
    <property type="match status" value="1"/>
</dbReference>
<keyword evidence="7" id="KW-0418">Kinase</keyword>
<keyword evidence="2" id="KW-0444">Lipid biosynthesis</keyword>
<dbReference type="InterPro" id="IPR053859">
    <property type="entry name" value="MVD-like_N"/>
</dbReference>
<comment type="subunit">
    <text evidence="1">Homodimer.</text>
</comment>
<accession>A0AA37BSH5</accession>
<dbReference type="GO" id="GO:0016301">
    <property type="term" value="F:kinase activity"/>
    <property type="evidence" value="ECO:0007669"/>
    <property type="project" value="UniProtKB-KW"/>
</dbReference>
<dbReference type="Gene3D" id="3.30.70.890">
    <property type="entry name" value="GHMP kinase, C-terminal domain"/>
    <property type="match status" value="1"/>
</dbReference>
<dbReference type="SUPFAM" id="SSF55060">
    <property type="entry name" value="GHMP Kinase, C-terminal domain"/>
    <property type="match status" value="1"/>
</dbReference>
<gene>
    <name evidence="7" type="ORF">GCM10007108_16360</name>
</gene>
<evidence type="ECO:0000313" key="8">
    <source>
        <dbReference type="Proteomes" id="UP000632195"/>
    </source>
</evidence>
<proteinExistence type="predicted"/>
<evidence type="ECO:0000256" key="2">
    <source>
        <dbReference type="ARBA" id="ARBA00022516"/>
    </source>
</evidence>
<reference evidence="7" key="1">
    <citation type="journal article" date="2014" name="Int. J. Syst. Evol. Microbiol.">
        <title>Complete genome sequence of Corynebacterium casei LMG S-19264T (=DSM 44701T), isolated from a smear-ripened cheese.</title>
        <authorList>
            <consortium name="US DOE Joint Genome Institute (JGI-PGF)"/>
            <person name="Walter F."/>
            <person name="Albersmeier A."/>
            <person name="Kalinowski J."/>
            <person name="Ruckert C."/>
        </authorList>
    </citation>
    <scope>NUCLEOTIDE SEQUENCE</scope>
    <source>
        <strain evidence="7">JCM 13583</strain>
    </source>
</reference>
<dbReference type="InterPro" id="IPR036554">
    <property type="entry name" value="GHMP_kinase_C_sf"/>
</dbReference>
<dbReference type="AlphaFoldDB" id="A0AA37BSH5"/>
<evidence type="ECO:0000256" key="3">
    <source>
        <dbReference type="ARBA" id="ARBA00023098"/>
    </source>
</evidence>
<dbReference type="GO" id="GO:0008299">
    <property type="term" value="P:isoprenoid biosynthetic process"/>
    <property type="evidence" value="ECO:0007669"/>
    <property type="project" value="UniProtKB-KW"/>
</dbReference>
<keyword evidence="3" id="KW-0443">Lipid metabolism</keyword>
<sequence>MRLTDALERALRDYGLDFEPVETDIEVMNGLISFGYGHPITGLEKFLGYWDSSLNIANFPSVSLTADYSVCKVACAVSGREQIYVRGLNPETVRARVEKAMRALRSLSGRDIKVSFYIEMERKYPAGKGLGESAAVSAAAARAVAGVLGISDPASVSRLARLASGSGTRSVAGPLSLWLSYAYMDERRCYALPVPGEEVHLAFIPQEMGLRTEGAHSAALRSPYYSRWKLLKMRRLIRALRRGLETDDLLRISMEDMWQMHGLLLSSGLSVQDDRFQEAVRAAEAARSRTEGLYFTADTGPSLVFMSTDSGVIRELEEEHGLGLVHARQSWLPGRDSGFEARAREWFGFIGLP</sequence>
<dbReference type="PIRSF" id="PIRSF015950">
    <property type="entry name" value="Mev_P_decrbx"/>
    <property type="match status" value="1"/>
</dbReference>
<dbReference type="Proteomes" id="UP000632195">
    <property type="component" value="Unassembled WGS sequence"/>
</dbReference>
<evidence type="ECO:0000256" key="4">
    <source>
        <dbReference type="ARBA" id="ARBA00023229"/>
    </source>
</evidence>
<keyword evidence="4" id="KW-0414">Isoprene biosynthesis</keyword>
<dbReference type="InterPro" id="IPR005935">
    <property type="entry name" value="Mev_decarb"/>
</dbReference>
<keyword evidence="5" id="KW-0456">Lyase</keyword>
<protein>
    <submittedName>
        <fullName evidence="7">GHMP kinase</fullName>
    </submittedName>
</protein>
<dbReference type="PANTHER" id="PTHR10977">
    <property type="entry name" value="DIPHOSPHOMEVALONATE DECARBOXYLASE"/>
    <property type="match status" value="1"/>
</dbReference>
<dbReference type="InterPro" id="IPR020568">
    <property type="entry name" value="Ribosomal_Su5_D2-typ_SF"/>
</dbReference>
<evidence type="ECO:0000259" key="6">
    <source>
        <dbReference type="Pfam" id="PF22700"/>
    </source>
</evidence>
<keyword evidence="8" id="KW-1185">Reference proteome</keyword>
<organism evidence="7 8">
    <name type="scientific">Thermogymnomonas acidicola</name>
    <dbReference type="NCBI Taxonomy" id="399579"/>
    <lineage>
        <taxon>Archaea</taxon>
        <taxon>Methanobacteriati</taxon>
        <taxon>Thermoplasmatota</taxon>
        <taxon>Thermoplasmata</taxon>
        <taxon>Thermoplasmatales</taxon>
        <taxon>Thermogymnomonas</taxon>
    </lineage>
</organism>
<reference evidence="7" key="2">
    <citation type="submission" date="2022-09" db="EMBL/GenBank/DDBJ databases">
        <authorList>
            <person name="Sun Q."/>
            <person name="Ohkuma M."/>
        </authorList>
    </citation>
    <scope>NUCLEOTIDE SEQUENCE</scope>
    <source>
        <strain evidence="7">JCM 13583</strain>
    </source>
</reference>
<dbReference type="PANTHER" id="PTHR10977:SF3">
    <property type="entry name" value="DIPHOSPHOMEVALONATE DECARBOXYLASE"/>
    <property type="match status" value="1"/>
</dbReference>
<evidence type="ECO:0000256" key="1">
    <source>
        <dbReference type="ARBA" id="ARBA00011738"/>
    </source>
</evidence>
<name>A0AA37BSH5_9ARCH</name>